<dbReference type="CDD" id="cd03814">
    <property type="entry name" value="GT4-like"/>
    <property type="match status" value="1"/>
</dbReference>
<feature type="domain" description="Glycosyltransferase subfamily 4-like N-terminal" evidence="2">
    <location>
        <begin position="14"/>
        <end position="198"/>
    </location>
</feature>
<organism evidence="3 4">
    <name type="scientific">Sulfuriroseicoccus oceanibius</name>
    <dbReference type="NCBI Taxonomy" id="2707525"/>
    <lineage>
        <taxon>Bacteria</taxon>
        <taxon>Pseudomonadati</taxon>
        <taxon>Verrucomicrobiota</taxon>
        <taxon>Verrucomicrobiia</taxon>
        <taxon>Verrucomicrobiales</taxon>
        <taxon>Verrucomicrobiaceae</taxon>
        <taxon>Sulfuriroseicoccus</taxon>
    </lineage>
</organism>
<dbReference type="InterPro" id="IPR050194">
    <property type="entry name" value="Glycosyltransferase_grp1"/>
</dbReference>
<dbReference type="RefSeq" id="WP_164362456.1">
    <property type="nucleotide sequence ID" value="NZ_CP066776.1"/>
</dbReference>
<reference evidence="3 4" key="1">
    <citation type="submission" date="2020-12" db="EMBL/GenBank/DDBJ databases">
        <title>Sulforoseuscoccus oceanibium gen. nov., sp. nov., a representative of the phylum Verrucomicrobia with special cytoplasmic membrane, and proposal of Sulforoseuscoccusaceae fam. nov.</title>
        <authorList>
            <person name="Xi F."/>
        </authorList>
    </citation>
    <scope>NUCLEOTIDE SEQUENCE [LARGE SCALE GENOMIC DNA]</scope>
    <source>
        <strain evidence="3 4">T37</strain>
    </source>
</reference>
<gene>
    <name evidence="3" type="ORF">G3M56_009815</name>
</gene>
<proteinExistence type="predicted"/>
<dbReference type="SUPFAM" id="SSF53756">
    <property type="entry name" value="UDP-Glycosyltransferase/glycogen phosphorylase"/>
    <property type="match status" value="1"/>
</dbReference>
<dbReference type="Pfam" id="PF00534">
    <property type="entry name" value="Glycos_transf_1"/>
    <property type="match status" value="1"/>
</dbReference>
<dbReference type="InterPro" id="IPR001296">
    <property type="entry name" value="Glyco_trans_1"/>
</dbReference>
<keyword evidence="4" id="KW-1185">Reference proteome</keyword>
<dbReference type="Gene3D" id="3.40.50.2000">
    <property type="entry name" value="Glycogen Phosphorylase B"/>
    <property type="match status" value="2"/>
</dbReference>
<evidence type="ECO:0000259" key="1">
    <source>
        <dbReference type="Pfam" id="PF00534"/>
    </source>
</evidence>
<dbReference type="Pfam" id="PF13439">
    <property type="entry name" value="Glyco_transf_4"/>
    <property type="match status" value="1"/>
</dbReference>
<dbReference type="GO" id="GO:0016757">
    <property type="term" value="F:glycosyltransferase activity"/>
    <property type="evidence" value="ECO:0007669"/>
    <property type="project" value="InterPro"/>
</dbReference>
<dbReference type="KEGG" id="soa:G3M56_009815"/>
<evidence type="ECO:0000313" key="4">
    <source>
        <dbReference type="Proteomes" id="UP000475117"/>
    </source>
</evidence>
<evidence type="ECO:0000259" key="2">
    <source>
        <dbReference type="Pfam" id="PF13439"/>
    </source>
</evidence>
<feature type="domain" description="Glycosyl transferase family 1" evidence="1">
    <location>
        <begin position="206"/>
        <end position="355"/>
    </location>
</feature>
<dbReference type="EMBL" id="CP066776">
    <property type="protein sequence ID" value="QQL44189.1"/>
    <property type="molecule type" value="Genomic_DNA"/>
</dbReference>
<dbReference type="PANTHER" id="PTHR45947">
    <property type="entry name" value="SULFOQUINOVOSYL TRANSFERASE SQD2"/>
    <property type="match status" value="1"/>
</dbReference>
<accession>A0A6B3L8U4</accession>
<dbReference type="InterPro" id="IPR028098">
    <property type="entry name" value="Glyco_trans_4-like_N"/>
</dbReference>
<sequence>MRLSIITDTFPPDVNGVALTLRRLQSELTKLGHEVTVLMPYQLYEDGLKEATKRIRAGEIVSEPVPEPPITIQALPLPGYKGLRFGLPSKQLLVPFWRKPSNRPDLIYVATESPLGFSAVQAARKLNIPAVSGFHTNFHTYMADYNLAMLEDMAADYLRMVHNQTLATFAPSDDVIAQLTKDGFHNVRRLGRGVDTERFSPNLRDEALRAEWGAGPNDPVMLYVGRVAPEKNMPLFFKAYDAVKADHPSAKAVVVGGGPKLDDYKKKRPDIHFAGMRKREELARHYASGDVFAFPSTTETFGNVILEAMASGVTPVAYNYAAGKAYIRSGENGYAPEFNQPDAFVHAIRQAMDRAFDQPLRTAALETAQSLSWASVADQFLDDLRDIVENWEYTKDSAARKQTTPAL</sequence>
<protein>
    <submittedName>
        <fullName evidence="3">Glycosyltransferase family 1 protein</fullName>
    </submittedName>
</protein>
<name>A0A6B3L8U4_9BACT</name>
<dbReference type="PANTHER" id="PTHR45947:SF3">
    <property type="entry name" value="SULFOQUINOVOSYL TRANSFERASE SQD2"/>
    <property type="match status" value="1"/>
</dbReference>
<keyword evidence="3" id="KW-0808">Transferase</keyword>
<dbReference type="Proteomes" id="UP000475117">
    <property type="component" value="Chromosome"/>
</dbReference>
<evidence type="ECO:0000313" key="3">
    <source>
        <dbReference type="EMBL" id="QQL44189.1"/>
    </source>
</evidence>
<dbReference type="AlphaFoldDB" id="A0A6B3L8U4"/>